<dbReference type="Proteomes" id="UP000219775">
    <property type="component" value="Unassembled WGS sequence"/>
</dbReference>
<dbReference type="RefSeq" id="WP_098129100.1">
    <property type="nucleotide sequence ID" value="NZ_NUDP01000117.1"/>
</dbReference>
<proteinExistence type="predicted"/>
<reference evidence="1 2" key="1">
    <citation type="submission" date="2017-09" db="EMBL/GenBank/DDBJ databases">
        <title>Large-scale bioinformatics analysis of Bacillus genomes uncovers conserved roles of natural products in bacterial physiology.</title>
        <authorList>
            <consortium name="Agbiome Team Llc"/>
            <person name="Bleich R.M."/>
            <person name="Grubbs K.J."/>
            <person name="Santa Maria K.C."/>
            <person name="Allen S.E."/>
            <person name="Farag S."/>
            <person name="Shank E.A."/>
            <person name="Bowers A."/>
        </authorList>
    </citation>
    <scope>NUCLEOTIDE SEQUENCE [LARGE SCALE GENOMIC DNA]</scope>
    <source>
        <strain evidence="1 2">AFS009893</strain>
    </source>
</reference>
<evidence type="ECO:0000313" key="2">
    <source>
        <dbReference type="Proteomes" id="UP000219775"/>
    </source>
</evidence>
<name>A0A2A8BYM8_9BACI</name>
<sequence>MSVFEDVQSFIDENILHSDVFDAADEKKKQKAVKNAENVLYTYYGSTRFIPVSAISYQAIWLLQIDDSVRRADQGVTNVNVMGISISMLQIDRSISPQVLRMLGRRVGRYDLEIEDTNRHRTNPKYGQRL</sequence>
<dbReference type="EMBL" id="NUDP01000117">
    <property type="protein sequence ID" value="PEM65333.1"/>
    <property type="molecule type" value="Genomic_DNA"/>
</dbReference>
<gene>
    <name evidence="1" type="ORF">CN613_25665</name>
</gene>
<organism evidence="1 2">
    <name type="scientific">Bacillus pseudomycoides</name>
    <dbReference type="NCBI Taxonomy" id="64104"/>
    <lineage>
        <taxon>Bacteria</taxon>
        <taxon>Bacillati</taxon>
        <taxon>Bacillota</taxon>
        <taxon>Bacilli</taxon>
        <taxon>Bacillales</taxon>
        <taxon>Bacillaceae</taxon>
        <taxon>Bacillus</taxon>
        <taxon>Bacillus cereus group</taxon>
    </lineage>
</organism>
<comment type="caution">
    <text evidence="1">The sequence shown here is derived from an EMBL/GenBank/DDBJ whole genome shotgun (WGS) entry which is preliminary data.</text>
</comment>
<dbReference type="AlphaFoldDB" id="A0A2A8BYM8"/>
<protein>
    <submittedName>
        <fullName evidence="1">Uncharacterized protein</fullName>
    </submittedName>
</protein>
<evidence type="ECO:0000313" key="1">
    <source>
        <dbReference type="EMBL" id="PEM65333.1"/>
    </source>
</evidence>
<accession>A0A2A8BYM8</accession>